<evidence type="ECO:0000256" key="1">
    <source>
        <dbReference type="SAM" id="MobiDB-lite"/>
    </source>
</evidence>
<evidence type="ECO:0000313" key="3">
    <source>
        <dbReference type="Proteomes" id="UP000737018"/>
    </source>
</evidence>
<keyword evidence="3" id="KW-1185">Reference proteome</keyword>
<feature type="compositionally biased region" description="Pro residues" evidence="1">
    <location>
        <begin position="77"/>
        <end position="101"/>
    </location>
</feature>
<sequence length="101" mass="11105">MNSEVKKGLLLGLFLLTALSFAWSLFFTDENMQKLTEARDGKDLSKVVIIKQINSPLLPWAKDPSKRGLRVVTLSPPQGPPKMARPPPPRLPGNPGHTPLP</sequence>
<dbReference type="AlphaFoldDB" id="A0A8J4VTC5"/>
<dbReference type="Proteomes" id="UP000737018">
    <property type="component" value="Unassembled WGS sequence"/>
</dbReference>
<comment type="caution">
    <text evidence="2">The sequence shown here is derived from an EMBL/GenBank/DDBJ whole genome shotgun (WGS) entry which is preliminary data.</text>
</comment>
<accession>A0A8J4VTC5</accession>
<gene>
    <name evidence="2" type="ORF">CMV_015443</name>
</gene>
<feature type="region of interest" description="Disordered" evidence="1">
    <location>
        <begin position="70"/>
        <end position="101"/>
    </location>
</feature>
<reference evidence="2" key="1">
    <citation type="submission" date="2020-03" db="EMBL/GenBank/DDBJ databases">
        <title>Castanea mollissima Vanexum genome sequencing.</title>
        <authorList>
            <person name="Staton M."/>
        </authorList>
    </citation>
    <scope>NUCLEOTIDE SEQUENCE</scope>
    <source>
        <tissue evidence="2">Leaf</tissue>
    </source>
</reference>
<dbReference type="EMBL" id="JRKL02002251">
    <property type="protein sequence ID" value="KAF3959771.1"/>
    <property type="molecule type" value="Genomic_DNA"/>
</dbReference>
<dbReference type="OrthoDB" id="10407769at2759"/>
<protein>
    <submittedName>
        <fullName evidence="2">Uncharacterized protein</fullName>
    </submittedName>
</protein>
<evidence type="ECO:0000313" key="2">
    <source>
        <dbReference type="EMBL" id="KAF3959771.1"/>
    </source>
</evidence>
<proteinExistence type="predicted"/>
<name>A0A8J4VTC5_9ROSI</name>
<organism evidence="2 3">
    <name type="scientific">Castanea mollissima</name>
    <name type="common">Chinese chestnut</name>
    <dbReference type="NCBI Taxonomy" id="60419"/>
    <lineage>
        <taxon>Eukaryota</taxon>
        <taxon>Viridiplantae</taxon>
        <taxon>Streptophyta</taxon>
        <taxon>Embryophyta</taxon>
        <taxon>Tracheophyta</taxon>
        <taxon>Spermatophyta</taxon>
        <taxon>Magnoliopsida</taxon>
        <taxon>eudicotyledons</taxon>
        <taxon>Gunneridae</taxon>
        <taxon>Pentapetalae</taxon>
        <taxon>rosids</taxon>
        <taxon>fabids</taxon>
        <taxon>Fagales</taxon>
        <taxon>Fagaceae</taxon>
        <taxon>Castanea</taxon>
    </lineage>
</organism>